<keyword evidence="5" id="KW-1185">Reference proteome</keyword>
<proteinExistence type="predicted"/>
<dbReference type="Pfam" id="PF00021">
    <property type="entry name" value="UPAR_LY6"/>
    <property type="match status" value="2"/>
</dbReference>
<feature type="domain" description="C1q" evidence="4">
    <location>
        <begin position="222"/>
        <end position="365"/>
    </location>
</feature>
<dbReference type="InterPro" id="IPR050392">
    <property type="entry name" value="Collagen/C1q_domain"/>
</dbReference>
<sequence>MNGAKFVDLFVDILLLLVILFSYVDVAQGLTCLRCSDITEPRLCTKIERCQDGEVCAVQQYRADNGDIGYWTGCYPRQECATVDNRTVVTSKRSQYIDGVVQCRDCCTSDICNAYGCGSPKYPDARGPICFDCENMSNPADCHTIVPCNLNQKCFIHEKTIFGKKYFTSKCESLMGCLPHFTGPVVGRKRDLPGVCLHCCDGDLCNADCSSAANATVNPVQKPTVMPDHVAFHAIAYTSTVGKVIVFDHVLTNIGEGYDNTTGVFTVPSPGLYVFSWTIETYGRRTEAVLLVNGVQHALSRADQSSSYYDTTTSFAIRNLTLNDEVKVKVISGQAEARHTMFSGWKINKTDSVAFNAILSSQMSSGSVIHFDNITLDTDNAYSTTTGEFVVPRSGLYVFLMSAVTYGGFEYNSRFYFENGHSQPEVWVDSVSGQYDSSSYMTFDWFNAGQYVYIRADRMSTTAMFAGFQLSDDSSLSKSTYPAFLASLDSDTRRTPVIFNHIHNVYYHGYSKSAGTFTADRDGIYLFLYNIEVQGGLVRTALGVNGVDKFETRSDGRHSGYDDTSATAVLELSQNDRVAINVKTGEVDSGQSLFFGILLIEL</sequence>
<dbReference type="GeneID" id="111130449"/>
<dbReference type="Proteomes" id="UP000694844">
    <property type="component" value="Chromosome 4"/>
</dbReference>
<evidence type="ECO:0000313" key="5">
    <source>
        <dbReference type="Proteomes" id="UP000694844"/>
    </source>
</evidence>
<keyword evidence="2" id="KW-0964">Secreted</keyword>
<comment type="subcellular location">
    <subcellularLocation>
        <location evidence="1">Secreted</location>
    </subcellularLocation>
</comment>
<dbReference type="SUPFAM" id="SSF57302">
    <property type="entry name" value="Snake toxin-like"/>
    <property type="match status" value="2"/>
</dbReference>
<dbReference type="OrthoDB" id="6039063at2759"/>
<dbReference type="PRINTS" id="PR00007">
    <property type="entry name" value="COMPLEMNTC1Q"/>
</dbReference>
<reference evidence="6" key="1">
    <citation type="submission" date="2025-08" db="UniProtKB">
        <authorList>
            <consortium name="RefSeq"/>
        </authorList>
    </citation>
    <scope>IDENTIFICATION</scope>
    <source>
        <tissue evidence="6">Whole sample</tissue>
    </source>
</reference>
<dbReference type="InterPro" id="IPR008983">
    <property type="entry name" value="Tumour_necrosis_fac-like_dom"/>
</dbReference>
<protein>
    <submittedName>
        <fullName evidence="6">Uncharacterized protein LOC111130449 isoform X1</fullName>
    </submittedName>
</protein>
<dbReference type="PROSITE" id="PS50871">
    <property type="entry name" value="C1Q"/>
    <property type="match status" value="2"/>
</dbReference>
<evidence type="ECO:0000259" key="4">
    <source>
        <dbReference type="PROSITE" id="PS50871"/>
    </source>
</evidence>
<keyword evidence="3" id="KW-0732">Signal</keyword>
<dbReference type="RefSeq" id="XP_022333233.1">
    <property type="nucleotide sequence ID" value="XM_022477525.1"/>
</dbReference>
<accession>A0A8B8E0A1</accession>
<feature type="chain" id="PRO_5034530039" evidence="3">
    <location>
        <begin position="30"/>
        <end position="602"/>
    </location>
</feature>
<dbReference type="Gene3D" id="2.60.120.40">
    <property type="match status" value="3"/>
</dbReference>
<dbReference type="GO" id="GO:0005581">
    <property type="term" value="C:collagen trimer"/>
    <property type="evidence" value="ECO:0007669"/>
    <property type="project" value="UniProtKB-KW"/>
</dbReference>
<gene>
    <name evidence="6" type="primary">LOC111130449</name>
</gene>
<feature type="signal peptide" evidence="3">
    <location>
        <begin position="1"/>
        <end position="29"/>
    </location>
</feature>
<dbReference type="InterPro" id="IPR016054">
    <property type="entry name" value="LY6_UPA_recep-like"/>
</dbReference>
<dbReference type="SUPFAM" id="SSF49842">
    <property type="entry name" value="TNF-like"/>
    <property type="match status" value="3"/>
</dbReference>
<dbReference type="AlphaFoldDB" id="A0A8B8E0A1"/>
<dbReference type="InterPro" id="IPR001073">
    <property type="entry name" value="C1q_dom"/>
</dbReference>
<feature type="domain" description="C1q" evidence="4">
    <location>
        <begin position="474"/>
        <end position="602"/>
    </location>
</feature>
<dbReference type="KEGG" id="cvn:111130449"/>
<dbReference type="SMART" id="SM00110">
    <property type="entry name" value="C1Q"/>
    <property type="match status" value="2"/>
</dbReference>
<dbReference type="PANTHER" id="PTHR15427:SF33">
    <property type="entry name" value="COLLAGEN IV NC1 DOMAIN-CONTAINING PROTEIN"/>
    <property type="match status" value="1"/>
</dbReference>
<dbReference type="Pfam" id="PF00386">
    <property type="entry name" value="C1q"/>
    <property type="match status" value="3"/>
</dbReference>
<dbReference type="PANTHER" id="PTHR15427">
    <property type="entry name" value="EMILIN ELASTIN MICROFIBRIL INTERFACE-LOCATED PROTEIN ELASTIN MICROFIBRIL INTERFACER"/>
    <property type="match status" value="1"/>
</dbReference>
<evidence type="ECO:0000256" key="2">
    <source>
        <dbReference type="ARBA" id="ARBA00022525"/>
    </source>
</evidence>
<organism evidence="5 6">
    <name type="scientific">Crassostrea virginica</name>
    <name type="common">Eastern oyster</name>
    <dbReference type="NCBI Taxonomy" id="6565"/>
    <lineage>
        <taxon>Eukaryota</taxon>
        <taxon>Metazoa</taxon>
        <taxon>Spiralia</taxon>
        <taxon>Lophotrochozoa</taxon>
        <taxon>Mollusca</taxon>
        <taxon>Bivalvia</taxon>
        <taxon>Autobranchia</taxon>
        <taxon>Pteriomorphia</taxon>
        <taxon>Ostreida</taxon>
        <taxon>Ostreoidea</taxon>
        <taxon>Ostreidae</taxon>
        <taxon>Crassostrea</taxon>
    </lineage>
</organism>
<evidence type="ECO:0000313" key="6">
    <source>
        <dbReference type="RefSeq" id="XP_022333233.1"/>
    </source>
</evidence>
<dbReference type="InterPro" id="IPR045860">
    <property type="entry name" value="Snake_toxin-like_sf"/>
</dbReference>
<name>A0A8B8E0A1_CRAVI</name>
<evidence type="ECO:0000256" key="1">
    <source>
        <dbReference type="ARBA" id="ARBA00004613"/>
    </source>
</evidence>
<evidence type="ECO:0000256" key="3">
    <source>
        <dbReference type="SAM" id="SignalP"/>
    </source>
</evidence>